<evidence type="ECO:0000313" key="1">
    <source>
        <dbReference type="EMBL" id="PCJ42123.1"/>
    </source>
</evidence>
<dbReference type="AlphaFoldDB" id="A0A2A5CEG6"/>
<comment type="caution">
    <text evidence="1">The sequence shown here is derived from an EMBL/GenBank/DDBJ whole genome shotgun (WGS) entry which is preliminary data.</text>
</comment>
<protein>
    <submittedName>
        <fullName evidence="1">Glutaredoxin</fullName>
    </submittedName>
</protein>
<dbReference type="Gene3D" id="3.40.30.10">
    <property type="entry name" value="Glutaredoxin"/>
    <property type="match status" value="1"/>
</dbReference>
<proteinExistence type="predicted"/>
<dbReference type="SUPFAM" id="SSF52833">
    <property type="entry name" value="Thioredoxin-like"/>
    <property type="match status" value="1"/>
</dbReference>
<name>A0A2A5CEG6_9GAMM</name>
<dbReference type="Proteomes" id="UP000228987">
    <property type="component" value="Unassembled WGS sequence"/>
</dbReference>
<reference evidence="2" key="1">
    <citation type="submission" date="2017-08" db="EMBL/GenBank/DDBJ databases">
        <title>A dynamic microbial community with high functional redundancy inhabits the cold, oxic subseafloor aquifer.</title>
        <authorList>
            <person name="Tully B.J."/>
            <person name="Wheat C.G."/>
            <person name="Glazer B.T."/>
            <person name="Huber J.A."/>
        </authorList>
    </citation>
    <scope>NUCLEOTIDE SEQUENCE [LARGE SCALE GENOMIC DNA]</scope>
</reference>
<sequence>MPVLNLYTTLGCHLCDEAAAMVSKQRVLNLNLALVEISESEILLGNYGVRIPVLKFQDGTAELAWPFTDEELSTFLASSLLEITEN</sequence>
<dbReference type="InterPro" id="IPR008554">
    <property type="entry name" value="Glutaredoxin-like"/>
</dbReference>
<gene>
    <name evidence="1" type="ORF">COA71_05900</name>
</gene>
<accession>A0A2A5CEG6</accession>
<dbReference type="EMBL" id="NVWI01000003">
    <property type="protein sequence ID" value="PCJ42123.1"/>
    <property type="molecule type" value="Genomic_DNA"/>
</dbReference>
<organism evidence="1 2">
    <name type="scientific">SAR86 cluster bacterium</name>
    <dbReference type="NCBI Taxonomy" id="2030880"/>
    <lineage>
        <taxon>Bacteria</taxon>
        <taxon>Pseudomonadati</taxon>
        <taxon>Pseudomonadota</taxon>
        <taxon>Gammaproteobacteria</taxon>
        <taxon>SAR86 cluster</taxon>
    </lineage>
</organism>
<evidence type="ECO:0000313" key="2">
    <source>
        <dbReference type="Proteomes" id="UP000228987"/>
    </source>
</evidence>
<dbReference type="InterPro" id="IPR036249">
    <property type="entry name" value="Thioredoxin-like_sf"/>
</dbReference>
<dbReference type="Pfam" id="PF05768">
    <property type="entry name" value="Glrx-like"/>
    <property type="match status" value="1"/>
</dbReference>